<dbReference type="PANTHER" id="PTHR24960:SF79">
    <property type="entry name" value="PHOTOSYSTEM I IRON-SULFUR CENTER"/>
    <property type="match status" value="1"/>
</dbReference>
<evidence type="ECO:0000256" key="2">
    <source>
        <dbReference type="ARBA" id="ARBA00022723"/>
    </source>
</evidence>
<evidence type="ECO:0000259" key="5">
    <source>
        <dbReference type="PROSITE" id="PS51379"/>
    </source>
</evidence>
<keyword evidence="3" id="KW-0408">Iron</keyword>
<dbReference type="Pfam" id="PF00037">
    <property type="entry name" value="Fer4"/>
    <property type="match status" value="1"/>
</dbReference>
<dbReference type="GO" id="GO:0051539">
    <property type="term" value="F:4 iron, 4 sulfur cluster binding"/>
    <property type="evidence" value="ECO:0007669"/>
    <property type="project" value="UniProtKB-KW"/>
</dbReference>
<reference evidence="6 7" key="1">
    <citation type="submission" date="2020-01" db="EMBL/GenBank/DDBJ databases">
        <authorList>
            <person name="Lee S.D."/>
        </authorList>
    </citation>
    <scope>NUCLEOTIDE SEQUENCE [LARGE SCALE GENOMIC DNA]</scope>
    <source>
        <strain evidence="6 7">Lac-M11</strain>
    </source>
</reference>
<evidence type="ECO:0000256" key="1">
    <source>
        <dbReference type="ARBA" id="ARBA00022485"/>
    </source>
</evidence>
<dbReference type="Pfam" id="PF13237">
    <property type="entry name" value="Fer4_10"/>
    <property type="match status" value="1"/>
</dbReference>
<dbReference type="PROSITE" id="PS00198">
    <property type="entry name" value="4FE4S_FER_1"/>
    <property type="match status" value="2"/>
</dbReference>
<dbReference type="Gene3D" id="3.30.70.20">
    <property type="match status" value="3"/>
</dbReference>
<organism evidence="6 7">
    <name type="scientific">Rahnella contaminans</name>
    <dbReference type="NCBI Taxonomy" id="2703882"/>
    <lineage>
        <taxon>Bacteria</taxon>
        <taxon>Pseudomonadati</taxon>
        <taxon>Pseudomonadota</taxon>
        <taxon>Gammaproteobacteria</taxon>
        <taxon>Enterobacterales</taxon>
        <taxon>Yersiniaceae</taxon>
        <taxon>Rahnella</taxon>
    </lineage>
</organism>
<evidence type="ECO:0000256" key="4">
    <source>
        <dbReference type="ARBA" id="ARBA00023014"/>
    </source>
</evidence>
<dbReference type="RefSeq" id="WP_165059911.1">
    <property type="nucleotide sequence ID" value="NZ_JAADJS010000003.1"/>
</dbReference>
<accession>A0A6M2B6H9</accession>
<dbReference type="GO" id="GO:0046872">
    <property type="term" value="F:metal ion binding"/>
    <property type="evidence" value="ECO:0007669"/>
    <property type="project" value="UniProtKB-KW"/>
</dbReference>
<dbReference type="SUPFAM" id="SSF54862">
    <property type="entry name" value="4Fe-4S ferredoxins"/>
    <property type="match status" value="1"/>
</dbReference>
<gene>
    <name evidence="6" type="ORF">GW579_15430</name>
</gene>
<feature type="domain" description="4Fe-4S ferredoxin-type" evidence="5">
    <location>
        <begin position="187"/>
        <end position="216"/>
    </location>
</feature>
<keyword evidence="2" id="KW-0479">Metal-binding</keyword>
<sequence>MKLFSLNARPPEAGAGRACVRNQLPLNPCQACVDVCGAGVIKVNNGKIEIETAGCTACGACLFACPAGAIEGITPPERAYRDGCLTMPLSLSAPSVNELLMWHVQHQIRGVEMEAGAHSGWLMAVAALNIWLKKTGEPLWNLQPPSEETQQGSRRHWLRIKDDSRQTGYVTPGGRARRASFPQVTEYRIVLDREKCSLCGACARVCPESAMHISNTSFTLNAEKCTGCGNCETLCFEKAIGAEKDIAAGLEILETTGAVCTTCRRPFTAWSADEKRCPVCRKHLFSMREA</sequence>
<keyword evidence="7" id="KW-1185">Reference proteome</keyword>
<feature type="domain" description="4Fe-4S ferredoxin-type" evidence="5">
    <location>
        <begin position="46"/>
        <end position="76"/>
    </location>
</feature>
<proteinExistence type="predicted"/>
<name>A0A6M2B6H9_9GAMM</name>
<dbReference type="InterPro" id="IPR017896">
    <property type="entry name" value="4Fe4S_Fe-S-bd"/>
</dbReference>
<evidence type="ECO:0000313" key="6">
    <source>
        <dbReference type="EMBL" id="NGX88469.1"/>
    </source>
</evidence>
<evidence type="ECO:0000256" key="3">
    <source>
        <dbReference type="ARBA" id="ARBA00023004"/>
    </source>
</evidence>
<dbReference type="EMBL" id="JAADJS010000003">
    <property type="protein sequence ID" value="NGX88469.1"/>
    <property type="molecule type" value="Genomic_DNA"/>
</dbReference>
<feature type="domain" description="4Fe-4S ferredoxin-type" evidence="5">
    <location>
        <begin position="217"/>
        <end position="245"/>
    </location>
</feature>
<dbReference type="PANTHER" id="PTHR24960">
    <property type="entry name" value="PHOTOSYSTEM I IRON-SULFUR CENTER-RELATED"/>
    <property type="match status" value="1"/>
</dbReference>
<dbReference type="InterPro" id="IPR017900">
    <property type="entry name" value="4Fe4S_Fe_S_CS"/>
</dbReference>
<keyword evidence="1" id="KW-0004">4Fe-4S</keyword>
<dbReference type="InterPro" id="IPR050157">
    <property type="entry name" value="PSI_iron-sulfur_center"/>
</dbReference>
<reference evidence="6 7" key="2">
    <citation type="submission" date="2020-03" db="EMBL/GenBank/DDBJ databases">
        <title>Rahnella aceri sp. nov., isoated from traditional Jeju Makgeolli.</title>
        <authorList>
            <person name="Kim I.S."/>
            <person name="Jeon D."/>
        </authorList>
    </citation>
    <scope>NUCLEOTIDE SEQUENCE [LARGE SCALE GENOMIC DNA]</scope>
    <source>
        <strain evidence="6 7">Lac-M11</strain>
    </source>
</reference>
<dbReference type="PROSITE" id="PS51379">
    <property type="entry name" value="4FE4S_FER_2"/>
    <property type="match status" value="3"/>
</dbReference>
<evidence type="ECO:0000313" key="7">
    <source>
        <dbReference type="Proteomes" id="UP000476696"/>
    </source>
</evidence>
<dbReference type="AlphaFoldDB" id="A0A6M2B6H9"/>
<protein>
    <submittedName>
        <fullName evidence="6">Ferredoxin</fullName>
    </submittedName>
</protein>
<comment type="caution">
    <text evidence="6">The sequence shown here is derived from an EMBL/GenBank/DDBJ whole genome shotgun (WGS) entry which is preliminary data.</text>
</comment>
<keyword evidence="4" id="KW-0411">Iron-sulfur</keyword>
<dbReference type="Proteomes" id="UP000476696">
    <property type="component" value="Unassembled WGS sequence"/>
</dbReference>